<gene>
    <name evidence="3" type="ORF">AaE_013293</name>
</gene>
<dbReference type="Proteomes" id="UP000469452">
    <property type="component" value="Unassembled WGS sequence"/>
</dbReference>
<dbReference type="VEuPathDB" id="FungiDB:H257_00104"/>
<accession>A0A6A4ZIL0</accession>
<organism evidence="3 4">
    <name type="scientific">Aphanomyces astaci</name>
    <name type="common">Crayfish plague agent</name>
    <dbReference type="NCBI Taxonomy" id="112090"/>
    <lineage>
        <taxon>Eukaryota</taxon>
        <taxon>Sar</taxon>
        <taxon>Stramenopiles</taxon>
        <taxon>Oomycota</taxon>
        <taxon>Saprolegniomycetes</taxon>
        <taxon>Saprolegniales</taxon>
        <taxon>Verrucalvaceae</taxon>
        <taxon>Aphanomyces</taxon>
    </lineage>
</organism>
<comment type="caution">
    <text evidence="3">The sequence shown here is derived from an EMBL/GenBank/DDBJ whole genome shotgun (WGS) entry which is preliminary data.</text>
</comment>
<feature type="region of interest" description="Disordered" evidence="2">
    <location>
        <begin position="1"/>
        <end position="24"/>
    </location>
</feature>
<dbReference type="GO" id="GO:0001042">
    <property type="term" value="F:RNA polymerase I core binding"/>
    <property type="evidence" value="ECO:0007669"/>
    <property type="project" value="TreeGrafter"/>
</dbReference>
<feature type="region of interest" description="Disordered" evidence="2">
    <location>
        <begin position="586"/>
        <end position="615"/>
    </location>
</feature>
<dbReference type="GO" id="GO:0005634">
    <property type="term" value="C:nucleus"/>
    <property type="evidence" value="ECO:0007669"/>
    <property type="project" value="TreeGrafter"/>
</dbReference>
<evidence type="ECO:0000313" key="4">
    <source>
        <dbReference type="Proteomes" id="UP000469452"/>
    </source>
</evidence>
<protein>
    <recommendedName>
        <fullName evidence="5">RNA polymerase I-specific transcription initiation factor RRN3</fullName>
    </recommendedName>
</protein>
<dbReference type="GO" id="GO:0006361">
    <property type="term" value="P:transcription initiation at RNA polymerase I promoter"/>
    <property type="evidence" value="ECO:0007669"/>
    <property type="project" value="InterPro"/>
</dbReference>
<feature type="compositionally biased region" description="Pro residues" evidence="2">
    <location>
        <begin position="1"/>
        <end position="19"/>
    </location>
</feature>
<evidence type="ECO:0000256" key="1">
    <source>
        <dbReference type="ARBA" id="ARBA00010098"/>
    </source>
</evidence>
<dbReference type="PANTHER" id="PTHR12790">
    <property type="entry name" value="TRANSCRIPTION INITIATION FACTOR IA RRN3"/>
    <property type="match status" value="1"/>
</dbReference>
<sequence length="685" mass="75776">MDTAMPPQPQSSTSPPPGPVSTSEDALAGMHALVQTALDYKLKGNPVTYNVLVSKLENTSEDEERRQLYLVLPRCISTLTKDLDAYHELVHRIYTFDFLTTMPIIDAYIRLITHLVTAHTSFLQPTIHMLVRNLLRVPRPAPLSVSPLAVQIKSTLTRRVSIGIPTVNSGPSEAELAAQFEASLQQRFASVHAAFEKVLHLVPASIHHVFQCLCEYYPHKRLETPIQLSYLTNLFQLTTYAKGLQERVLGLVVEKLVAIDVEIKLEATEEDVFTMDDFLDDATCVDPDNVKGVDEMADKLDHLMLATFTYLEAAASDHPRLFAFLLKSFDQSILNTHRSKYPQFLLFYICKSPSEHQELLLSQLISVALDAKVPPVTRLSCSSYLASYVARAKYLGLNAIKHTLFHIMRYIHGQVDVLDEAAAASAIIPPSSIVDKCLVDLVQSACYIVCFRGLELCGSEAGYTFVRSLGWTRVLTSRLHPMRHAAFHGAVAAEFMNVAELLGLVSDEAIEGLWEGMKQTPSAKTLERSSSAATASMCFFPFDPYLLRRSFRFIGPLYLYWKHADPTFSGNSDAFAMAQTHMKAFEAREHGSSSDDDDDVDDNASMSSSSYVSMGGNASSFVRSSLSEMSVVGSFTGSEDFEFGGRHNPAVVVVADPIEGCDGAAASRGFKTTSLYYHDEEEIGF</sequence>
<evidence type="ECO:0008006" key="5">
    <source>
        <dbReference type="Google" id="ProtNLM"/>
    </source>
</evidence>
<comment type="similarity">
    <text evidence="1">Belongs to the RRN3 family.</text>
</comment>
<dbReference type="AlphaFoldDB" id="A0A6A4ZIL0"/>
<name>A0A6A4ZIL0_APHAT</name>
<dbReference type="Pfam" id="PF05327">
    <property type="entry name" value="RRN3"/>
    <property type="match status" value="1"/>
</dbReference>
<dbReference type="InterPro" id="IPR007991">
    <property type="entry name" value="RNA_pol_I_trans_ini_fac_RRN3"/>
</dbReference>
<dbReference type="EMBL" id="VJMI01019109">
    <property type="protein sequence ID" value="KAF0708251.1"/>
    <property type="molecule type" value="Genomic_DNA"/>
</dbReference>
<dbReference type="PANTHER" id="PTHR12790:SF0">
    <property type="entry name" value="RNA POLYMERASE I-SPECIFIC TRANSCRIPTION INITIATION FACTOR RRN3-RELATED"/>
    <property type="match status" value="1"/>
</dbReference>
<evidence type="ECO:0000313" key="3">
    <source>
        <dbReference type="EMBL" id="KAF0708251.1"/>
    </source>
</evidence>
<evidence type="ECO:0000256" key="2">
    <source>
        <dbReference type="SAM" id="MobiDB-lite"/>
    </source>
</evidence>
<proteinExistence type="inferred from homology"/>
<dbReference type="GO" id="GO:0001181">
    <property type="term" value="F:RNA polymerase I general transcription initiation factor activity"/>
    <property type="evidence" value="ECO:0007669"/>
    <property type="project" value="InterPro"/>
</dbReference>
<feature type="compositionally biased region" description="Low complexity" evidence="2">
    <location>
        <begin position="603"/>
        <end position="615"/>
    </location>
</feature>
<reference evidence="3 4" key="1">
    <citation type="submission" date="2019-06" db="EMBL/GenBank/DDBJ databases">
        <title>Genomics analysis of Aphanomyces spp. identifies a new class of oomycete effector associated with host adaptation.</title>
        <authorList>
            <person name="Gaulin E."/>
        </authorList>
    </citation>
    <scope>NUCLEOTIDE SEQUENCE [LARGE SCALE GENOMIC DNA]</scope>
    <source>
        <strain evidence="3 4">E</strain>
    </source>
</reference>